<dbReference type="EMBL" id="JAAXLS010000040">
    <property type="protein sequence ID" value="NKQ57698.1"/>
    <property type="molecule type" value="Genomic_DNA"/>
</dbReference>
<dbReference type="SUPFAM" id="SSF55718">
    <property type="entry name" value="SCP-like"/>
    <property type="match status" value="1"/>
</dbReference>
<name>A0ABX1JDG4_9PSEU</name>
<dbReference type="InterPro" id="IPR036527">
    <property type="entry name" value="SCP2_sterol-bd_dom_sf"/>
</dbReference>
<evidence type="ECO:0000313" key="2">
    <source>
        <dbReference type="Proteomes" id="UP000715441"/>
    </source>
</evidence>
<proteinExistence type="predicted"/>
<protein>
    <submittedName>
        <fullName evidence="1">Uncharacterized protein</fullName>
    </submittedName>
</protein>
<dbReference type="RefSeq" id="WP_168520815.1">
    <property type="nucleotide sequence ID" value="NZ_JAAXLS010000040.1"/>
</dbReference>
<keyword evidence="2" id="KW-1185">Reference proteome</keyword>
<sequence length="113" mass="12672">MPARIRWDAREDFALAAGHWGGTIGLRCGADEVHLRINRGGAVEVDRHAPLGSTFTLGASELTWTELITGEHNDFVLRLERGEFEVSGNRCEYRRWREAPAGIVDTARDVARR</sequence>
<evidence type="ECO:0000313" key="1">
    <source>
        <dbReference type="EMBL" id="NKQ57698.1"/>
    </source>
</evidence>
<accession>A0ABX1JDG4</accession>
<gene>
    <name evidence="1" type="ORF">HFP15_33035</name>
</gene>
<organism evidence="1 2">
    <name type="scientific">Amycolatopsis acididurans</name>
    <dbReference type="NCBI Taxonomy" id="2724524"/>
    <lineage>
        <taxon>Bacteria</taxon>
        <taxon>Bacillati</taxon>
        <taxon>Actinomycetota</taxon>
        <taxon>Actinomycetes</taxon>
        <taxon>Pseudonocardiales</taxon>
        <taxon>Pseudonocardiaceae</taxon>
        <taxon>Amycolatopsis</taxon>
    </lineage>
</organism>
<dbReference type="Proteomes" id="UP000715441">
    <property type="component" value="Unassembled WGS sequence"/>
</dbReference>
<reference evidence="1 2" key="1">
    <citation type="submission" date="2020-04" db="EMBL/GenBank/DDBJ databases">
        <title>Novel species.</title>
        <authorList>
            <person name="Teo W.F.A."/>
            <person name="Lipun K."/>
            <person name="Srisuk N."/>
            <person name="Duangmal K."/>
        </authorList>
    </citation>
    <scope>NUCLEOTIDE SEQUENCE [LARGE SCALE GENOMIC DNA]</scope>
    <source>
        <strain evidence="1 2">K13G38</strain>
    </source>
</reference>
<dbReference type="Gene3D" id="3.30.1050.10">
    <property type="entry name" value="SCP2 sterol-binding domain"/>
    <property type="match status" value="1"/>
</dbReference>
<comment type="caution">
    <text evidence="1">The sequence shown here is derived from an EMBL/GenBank/DDBJ whole genome shotgun (WGS) entry which is preliminary data.</text>
</comment>